<evidence type="ECO:0000256" key="2">
    <source>
        <dbReference type="ARBA" id="ARBA00022525"/>
    </source>
</evidence>
<evidence type="ECO:0000256" key="4">
    <source>
        <dbReference type="ARBA" id="ARBA00022729"/>
    </source>
</evidence>
<evidence type="ECO:0000256" key="5">
    <source>
        <dbReference type="ARBA" id="ARBA00022737"/>
    </source>
</evidence>
<dbReference type="SMART" id="SM00181">
    <property type="entry name" value="EGF"/>
    <property type="match status" value="13"/>
</dbReference>
<feature type="disulfide bond" evidence="9">
    <location>
        <begin position="790"/>
        <end position="817"/>
    </location>
</feature>
<dbReference type="SUPFAM" id="SSF57184">
    <property type="entry name" value="Growth factor receptor domain"/>
    <property type="match status" value="3"/>
</dbReference>
<feature type="domain" description="Sushi" evidence="12">
    <location>
        <begin position="766"/>
        <end position="819"/>
    </location>
</feature>
<comment type="caution">
    <text evidence="8">Lacks conserved residue(s) required for the propagation of feature annotation.</text>
</comment>
<keyword evidence="14" id="KW-1185">Reference proteome</keyword>
<keyword evidence="6 8" id="KW-1015">Disulfide bond</keyword>
<accession>A0ABD0LN26</accession>
<dbReference type="InterPro" id="IPR035976">
    <property type="entry name" value="Sushi/SCR/CCP_sf"/>
</dbReference>
<dbReference type="Pfam" id="PF12662">
    <property type="entry name" value="cEGF"/>
    <property type="match status" value="2"/>
</dbReference>
<dbReference type="InterPro" id="IPR026823">
    <property type="entry name" value="cEGF"/>
</dbReference>
<dbReference type="Pfam" id="PF00084">
    <property type="entry name" value="Sushi"/>
    <property type="match status" value="2"/>
</dbReference>
<feature type="domain" description="EGF-like" evidence="11">
    <location>
        <begin position="722"/>
        <end position="762"/>
    </location>
</feature>
<dbReference type="PROSITE" id="PS01186">
    <property type="entry name" value="EGF_2"/>
    <property type="match status" value="6"/>
</dbReference>
<dbReference type="FunFam" id="2.10.25.10:FF:000038">
    <property type="entry name" value="Fibrillin 2"/>
    <property type="match status" value="1"/>
</dbReference>
<evidence type="ECO:0000313" key="13">
    <source>
        <dbReference type="EMBL" id="KAK7500671.1"/>
    </source>
</evidence>
<sequence>AWNGVASEATDEGQPEPALPWRPRDGRSPAASLAHRSRPPASPTQTPTLPTLNQRGMTKTHLGVSGTNLPVWPHETQPAVVQLHYAATTGRRSTTVASEGNVRATSSSKYWVADINECETNNGGCADVCINKRGSYRCRCEQRGRRLAADAHSCEDVDECKRYKNKVCRHGTCYNTDGSYFCTCNAGFVPARNDSTCSGDAMCEDTCVNFPGSFSCVCTKLGHVLAPDNRSCVACSGVEYYDDSTQTCRPCPAHAHAMSGMVALSLSDCVCDVGFRGSPADMKDCKDIDECEEGSLQCSQTCTNTPGSAHCACQAGYVLLEDGITCQDIDECTEKNSTCNHLCTNLPGSYTCGCFAGGYELEKDGHTCIDIDECKRKDDNCTHECVNTPGGFTCTCPAGFYMDDDTRSCEDINECMEGDNPCPDICINTVGSFMCDCNRQGYRLAEDSSGCLDIDECENATIHGCEQVCTNLPGTFRCGCLPGYRRIGPKGCQACPQGMYRPESAIRCMRCPARSTTDGEAKGSLHDCRCEPGYQGDPGAGVTCVDVDECQTGDLRCEHKCANSVGSARCTCPRGYELQKDNVSCGDRDECASSNGGCDDVCENTVGGFECTCTKPGFKLHQNKRQCVDMNECNGTHSCQQVCVNTNGSYHCDCFPGYAMKGTQCVECPLGSFRDDATPSIKGCRDCPDNMTTQASGADSPMLCQCKAGYSVYPLSGKQCLDINECSFSNGGCDHECQNSPGSFTCACRPGYELHEDGRTCVRELSPCQVVPRKRELAWLTPGTVCSYKCKRGYKVTGDKYRTCRDNGTWSGQEAVCKAKTCHLLEPPANGYVLPKVCRTGPVPFRKRCKFRCRKGYRLRGKSGAKCLANQRWSSEGATQCVKRDKARKRNSTSTSSTSNEV</sequence>
<dbReference type="Pfam" id="PF14670">
    <property type="entry name" value="FXa_inhibition"/>
    <property type="match status" value="1"/>
</dbReference>
<dbReference type="GO" id="GO:0005576">
    <property type="term" value="C:extracellular region"/>
    <property type="evidence" value="ECO:0007669"/>
    <property type="project" value="UniProtKB-SubCell"/>
</dbReference>
<feature type="domain" description="EGF-like" evidence="11">
    <location>
        <begin position="370"/>
        <end position="410"/>
    </location>
</feature>
<dbReference type="CDD" id="cd00054">
    <property type="entry name" value="EGF_CA"/>
    <property type="match status" value="1"/>
</dbReference>
<feature type="non-terminal residue" evidence="13">
    <location>
        <position position="1"/>
    </location>
</feature>
<protein>
    <submittedName>
        <fullName evidence="13">Uncharacterized protein</fullName>
    </submittedName>
</protein>
<evidence type="ECO:0000256" key="3">
    <source>
        <dbReference type="ARBA" id="ARBA00022536"/>
    </source>
</evidence>
<feature type="domain" description="Sushi" evidence="12">
    <location>
        <begin position="820"/>
        <end position="883"/>
    </location>
</feature>
<dbReference type="FunFam" id="2.10.25.10:FF:000010">
    <property type="entry name" value="Pro-epidermal growth factor"/>
    <property type="match status" value="1"/>
</dbReference>
<keyword evidence="3 8" id="KW-0245">EGF-like domain</keyword>
<feature type="region of interest" description="Disordered" evidence="10">
    <location>
        <begin position="1"/>
        <end position="64"/>
    </location>
</feature>
<keyword evidence="2" id="KW-0964">Secreted</keyword>
<proteinExistence type="predicted"/>
<dbReference type="PROSITE" id="PS50923">
    <property type="entry name" value="SUSHI"/>
    <property type="match status" value="2"/>
</dbReference>
<comment type="caution">
    <text evidence="13">The sequence shown here is derived from an EMBL/GenBank/DDBJ whole genome shotgun (WGS) entry which is preliminary data.</text>
</comment>
<dbReference type="SUPFAM" id="SSF57535">
    <property type="entry name" value="Complement control module/SCR domain"/>
    <property type="match status" value="2"/>
</dbReference>
<evidence type="ECO:0000256" key="10">
    <source>
        <dbReference type="SAM" id="MobiDB-lite"/>
    </source>
</evidence>
<feature type="disulfide bond" evidence="8">
    <location>
        <begin position="633"/>
        <end position="643"/>
    </location>
</feature>
<feature type="domain" description="EGF-like" evidence="11">
    <location>
        <begin position="156"/>
        <end position="194"/>
    </location>
</feature>
<dbReference type="AlphaFoldDB" id="A0ABD0LN26"/>
<dbReference type="FunFam" id="2.10.25.10:FF:000005">
    <property type="entry name" value="Fibrillin 2"/>
    <property type="match status" value="1"/>
</dbReference>
<dbReference type="InterPro" id="IPR000436">
    <property type="entry name" value="Sushi_SCR_CCP_dom"/>
</dbReference>
<evidence type="ECO:0000256" key="9">
    <source>
        <dbReference type="PROSITE-ProRule" id="PRU00302"/>
    </source>
</evidence>
<evidence type="ECO:0000256" key="6">
    <source>
        <dbReference type="ARBA" id="ARBA00023157"/>
    </source>
</evidence>
<evidence type="ECO:0000256" key="7">
    <source>
        <dbReference type="ARBA" id="ARBA00023180"/>
    </source>
</evidence>
<dbReference type="InterPro" id="IPR052080">
    <property type="entry name" value="vWF_C/EGF_Fibrillin"/>
</dbReference>
<comment type="subcellular location">
    <subcellularLocation>
        <location evidence="1">Secreted</location>
    </subcellularLocation>
</comment>
<dbReference type="SMART" id="SM00032">
    <property type="entry name" value="CCP"/>
    <property type="match status" value="2"/>
</dbReference>
<dbReference type="GO" id="GO:0071944">
    <property type="term" value="C:cell periphery"/>
    <property type="evidence" value="ECO:0007669"/>
    <property type="project" value="UniProtKB-ARBA"/>
</dbReference>
<dbReference type="CDD" id="cd00033">
    <property type="entry name" value="CCP"/>
    <property type="match status" value="2"/>
</dbReference>
<dbReference type="PANTHER" id="PTHR47333:SF4">
    <property type="entry name" value="EGF-LIKE DOMAIN-CONTAINING PROTEIN"/>
    <property type="match status" value="1"/>
</dbReference>
<evidence type="ECO:0000256" key="1">
    <source>
        <dbReference type="ARBA" id="ARBA00004613"/>
    </source>
</evidence>
<feature type="domain" description="EGF-like" evidence="11">
    <location>
        <begin position="629"/>
        <end position="666"/>
    </location>
</feature>
<dbReference type="Pfam" id="PF07645">
    <property type="entry name" value="EGF_CA"/>
    <property type="match status" value="7"/>
</dbReference>
<name>A0ABD0LN26_9CAEN</name>
<dbReference type="Proteomes" id="UP001519460">
    <property type="component" value="Unassembled WGS sequence"/>
</dbReference>
<dbReference type="InterPro" id="IPR001881">
    <property type="entry name" value="EGF-like_Ca-bd_dom"/>
</dbReference>
<dbReference type="SMART" id="SM01411">
    <property type="entry name" value="Ephrin_rec_like"/>
    <property type="match status" value="3"/>
</dbReference>
<dbReference type="Gene3D" id="2.10.70.10">
    <property type="entry name" value="Complement Module, domain 1"/>
    <property type="match status" value="2"/>
</dbReference>
<dbReference type="FunFam" id="2.10.25.10:FF:000014">
    <property type="entry name" value="Latent-transforming growth factor beta-binding protein 3"/>
    <property type="match status" value="1"/>
</dbReference>
<feature type="region of interest" description="Disordered" evidence="10">
    <location>
        <begin position="874"/>
        <end position="902"/>
    </location>
</feature>
<feature type="compositionally biased region" description="Low complexity" evidence="10">
    <location>
        <begin position="892"/>
        <end position="902"/>
    </location>
</feature>
<feature type="domain" description="EGF-like" evidence="11">
    <location>
        <begin position="287"/>
        <end position="327"/>
    </location>
</feature>
<dbReference type="InterPro" id="IPR000152">
    <property type="entry name" value="EGF-type_Asp/Asn_hydroxyl_site"/>
</dbReference>
<dbReference type="InterPro" id="IPR000742">
    <property type="entry name" value="EGF"/>
</dbReference>
<dbReference type="InterPro" id="IPR049883">
    <property type="entry name" value="NOTCH1_EGF-like"/>
</dbReference>
<evidence type="ECO:0000259" key="11">
    <source>
        <dbReference type="PROSITE" id="PS50026"/>
    </source>
</evidence>
<keyword evidence="7" id="KW-0325">Glycoprotein</keyword>
<dbReference type="Gene3D" id="2.10.50.10">
    <property type="entry name" value="Tumor Necrosis Factor Receptor, subunit A, domain 2"/>
    <property type="match status" value="2"/>
</dbReference>
<keyword evidence="9" id="KW-0768">Sushi</keyword>
<dbReference type="EMBL" id="JACVVK020000036">
    <property type="protein sequence ID" value="KAK7500671.1"/>
    <property type="molecule type" value="Genomic_DNA"/>
</dbReference>
<dbReference type="Gene3D" id="2.10.25.10">
    <property type="entry name" value="Laminin"/>
    <property type="match status" value="11"/>
</dbReference>
<evidence type="ECO:0000256" key="8">
    <source>
        <dbReference type="PROSITE-ProRule" id="PRU00076"/>
    </source>
</evidence>
<organism evidence="13 14">
    <name type="scientific">Batillaria attramentaria</name>
    <dbReference type="NCBI Taxonomy" id="370345"/>
    <lineage>
        <taxon>Eukaryota</taxon>
        <taxon>Metazoa</taxon>
        <taxon>Spiralia</taxon>
        <taxon>Lophotrochozoa</taxon>
        <taxon>Mollusca</taxon>
        <taxon>Gastropoda</taxon>
        <taxon>Caenogastropoda</taxon>
        <taxon>Sorbeoconcha</taxon>
        <taxon>Cerithioidea</taxon>
        <taxon>Batillariidae</taxon>
        <taxon>Batillaria</taxon>
    </lineage>
</organism>
<keyword evidence="4" id="KW-0732">Signal</keyword>
<dbReference type="SMART" id="SM00179">
    <property type="entry name" value="EGF_CA"/>
    <property type="match status" value="12"/>
</dbReference>
<dbReference type="InterPro" id="IPR009030">
    <property type="entry name" value="Growth_fac_rcpt_cys_sf"/>
</dbReference>
<evidence type="ECO:0000313" key="14">
    <source>
        <dbReference type="Proteomes" id="UP001519460"/>
    </source>
</evidence>
<gene>
    <name evidence="13" type="ORF">BaRGS_00008246</name>
</gene>
<dbReference type="SUPFAM" id="SSF57196">
    <property type="entry name" value="EGF/Laminin"/>
    <property type="match status" value="4"/>
</dbReference>
<dbReference type="PROSITE" id="PS50026">
    <property type="entry name" value="EGF_3"/>
    <property type="match status" value="5"/>
</dbReference>
<dbReference type="PROSITE" id="PS00010">
    <property type="entry name" value="ASX_HYDROXYL"/>
    <property type="match status" value="5"/>
</dbReference>
<dbReference type="InterPro" id="IPR018097">
    <property type="entry name" value="EGF_Ca-bd_CS"/>
</dbReference>
<dbReference type="PROSITE" id="PS01187">
    <property type="entry name" value="EGF_CA"/>
    <property type="match status" value="4"/>
</dbReference>
<dbReference type="PANTHER" id="PTHR47333">
    <property type="entry name" value="VON WILLEBRAND FACTOR C AND EGF DOMAIN-CONTAINING PROTEIN"/>
    <property type="match status" value="1"/>
</dbReference>
<evidence type="ECO:0000259" key="12">
    <source>
        <dbReference type="PROSITE" id="PS50923"/>
    </source>
</evidence>
<keyword evidence="5" id="KW-0677">Repeat</keyword>
<reference evidence="13 14" key="1">
    <citation type="journal article" date="2023" name="Sci. Data">
        <title>Genome assembly of the Korean intertidal mud-creeper Batillaria attramentaria.</title>
        <authorList>
            <person name="Patra A.K."/>
            <person name="Ho P.T."/>
            <person name="Jun S."/>
            <person name="Lee S.J."/>
            <person name="Kim Y."/>
            <person name="Won Y.J."/>
        </authorList>
    </citation>
    <scope>NUCLEOTIDE SEQUENCE [LARGE SCALE GENOMIC DNA]</scope>
    <source>
        <strain evidence="13">Wonlab-2016</strain>
    </source>
</reference>
<dbReference type="FunFam" id="2.10.25.10:FF:000017">
    <property type="entry name" value="latent-transforming growth factor beta-binding protein 4 isoform X1"/>
    <property type="match status" value="1"/>
</dbReference>
<dbReference type="FunFam" id="2.10.25.10:FF:000240">
    <property type="entry name" value="Vitamin K-dependent protein S"/>
    <property type="match status" value="4"/>
</dbReference>